<sequence length="128" mass="14970">MLLLRIESPSLREWTPSETPSQDARILLDVCKTLRSRRFQEPCPDGNISLENDLCVLVGNVLYDLGYSTILMLALMTWHFDASSSKASQDLIIFLRWPYYSEVRRILQDRYQRFMCETAPSNFDFLLI</sequence>
<accession>A0A9W4HG06</accession>
<reference evidence="1" key="1">
    <citation type="submission" date="2021-07" db="EMBL/GenBank/DDBJ databases">
        <authorList>
            <person name="Branca A.L. A."/>
        </authorList>
    </citation>
    <scope>NUCLEOTIDE SEQUENCE</scope>
</reference>
<dbReference type="Proteomes" id="UP001153461">
    <property type="component" value="Unassembled WGS sequence"/>
</dbReference>
<dbReference type="AlphaFoldDB" id="A0A9W4HG06"/>
<name>A0A9W4HG06_PENNA</name>
<protein>
    <submittedName>
        <fullName evidence="1">Uncharacterized protein</fullName>
    </submittedName>
</protein>
<comment type="caution">
    <text evidence="1">The sequence shown here is derived from an EMBL/GenBank/DDBJ whole genome shotgun (WGS) entry which is preliminary data.</text>
</comment>
<evidence type="ECO:0000313" key="2">
    <source>
        <dbReference type="Proteomes" id="UP001153461"/>
    </source>
</evidence>
<gene>
    <name evidence="1" type="ORF">PNAL_LOCUS1825</name>
</gene>
<dbReference type="OrthoDB" id="10039976at2759"/>
<dbReference type="EMBL" id="CAJVNV010000053">
    <property type="protein sequence ID" value="CAG7998994.1"/>
    <property type="molecule type" value="Genomic_DNA"/>
</dbReference>
<organism evidence="1 2">
    <name type="scientific">Penicillium nalgiovense</name>
    <dbReference type="NCBI Taxonomy" id="60175"/>
    <lineage>
        <taxon>Eukaryota</taxon>
        <taxon>Fungi</taxon>
        <taxon>Dikarya</taxon>
        <taxon>Ascomycota</taxon>
        <taxon>Pezizomycotina</taxon>
        <taxon>Eurotiomycetes</taxon>
        <taxon>Eurotiomycetidae</taxon>
        <taxon>Eurotiales</taxon>
        <taxon>Aspergillaceae</taxon>
        <taxon>Penicillium</taxon>
    </lineage>
</organism>
<evidence type="ECO:0000313" key="1">
    <source>
        <dbReference type="EMBL" id="CAG7998994.1"/>
    </source>
</evidence>
<proteinExistence type="predicted"/>